<evidence type="ECO:0000256" key="8">
    <source>
        <dbReference type="SAM" id="MobiDB-lite"/>
    </source>
</evidence>
<keyword evidence="5 9" id="KW-1133">Transmembrane helix</keyword>
<evidence type="ECO:0000256" key="9">
    <source>
        <dbReference type="SAM" id="Phobius"/>
    </source>
</evidence>
<dbReference type="EMBL" id="UGSJ01000001">
    <property type="protein sequence ID" value="SUA90115.1"/>
    <property type="molecule type" value="Genomic_DNA"/>
</dbReference>
<evidence type="ECO:0000256" key="4">
    <source>
        <dbReference type="ARBA" id="ARBA00022692"/>
    </source>
</evidence>
<dbReference type="InterPro" id="IPR025713">
    <property type="entry name" value="MotB-like_N_dom"/>
</dbReference>
<evidence type="ECO:0000256" key="2">
    <source>
        <dbReference type="ARBA" id="ARBA00008914"/>
    </source>
</evidence>
<evidence type="ECO:0000256" key="6">
    <source>
        <dbReference type="ARBA" id="ARBA00023136"/>
    </source>
</evidence>
<comment type="similarity">
    <text evidence="2">Belongs to the MotB family.</text>
</comment>
<dbReference type="Proteomes" id="UP000254589">
    <property type="component" value="Unassembled WGS sequence"/>
</dbReference>
<keyword evidence="4 9" id="KW-0812">Transmembrane</keyword>
<evidence type="ECO:0000256" key="1">
    <source>
        <dbReference type="ARBA" id="ARBA00004162"/>
    </source>
</evidence>
<keyword evidence="6 7" id="KW-0472">Membrane</keyword>
<dbReference type="InterPro" id="IPR006665">
    <property type="entry name" value="OmpA-like"/>
</dbReference>
<dbReference type="Gene3D" id="3.30.1330.60">
    <property type="entry name" value="OmpA-like domain"/>
    <property type="match status" value="1"/>
</dbReference>
<proteinExistence type="inferred from homology"/>
<dbReference type="PROSITE" id="PS51123">
    <property type="entry name" value="OMPA_2"/>
    <property type="match status" value="1"/>
</dbReference>
<dbReference type="RefSeq" id="WP_052267023.1">
    <property type="nucleotide sequence ID" value="NZ_CP010310.2"/>
</dbReference>
<dbReference type="CDD" id="cd07185">
    <property type="entry name" value="OmpA_C-like"/>
    <property type="match status" value="1"/>
</dbReference>
<dbReference type="PANTHER" id="PTHR30329">
    <property type="entry name" value="STATOR ELEMENT OF FLAGELLAR MOTOR COMPLEX"/>
    <property type="match status" value="1"/>
</dbReference>
<dbReference type="AlphaFoldDB" id="A0AAJ4ZB69"/>
<organism evidence="11 12">
    <name type="scientific">Pandoraea pulmonicola</name>
    <dbReference type="NCBI Taxonomy" id="93221"/>
    <lineage>
        <taxon>Bacteria</taxon>
        <taxon>Pseudomonadati</taxon>
        <taxon>Pseudomonadota</taxon>
        <taxon>Betaproteobacteria</taxon>
        <taxon>Burkholderiales</taxon>
        <taxon>Burkholderiaceae</taxon>
        <taxon>Pandoraea</taxon>
    </lineage>
</organism>
<evidence type="ECO:0000256" key="3">
    <source>
        <dbReference type="ARBA" id="ARBA00022475"/>
    </source>
</evidence>
<evidence type="ECO:0000256" key="7">
    <source>
        <dbReference type="PROSITE-ProRule" id="PRU00473"/>
    </source>
</evidence>
<dbReference type="GO" id="GO:0005886">
    <property type="term" value="C:plasma membrane"/>
    <property type="evidence" value="ECO:0007669"/>
    <property type="project" value="UniProtKB-SubCell"/>
</dbReference>
<dbReference type="InterPro" id="IPR036737">
    <property type="entry name" value="OmpA-like_sf"/>
</dbReference>
<keyword evidence="3" id="KW-1003">Cell membrane</keyword>
<comment type="subcellular location">
    <subcellularLocation>
        <location evidence="1">Cell membrane</location>
        <topology evidence="1">Single-pass membrane protein</topology>
    </subcellularLocation>
</comment>
<dbReference type="Pfam" id="PF00691">
    <property type="entry name" value="OmpA"/>
    <property type="match status" value="1"/>
</dbReference>
<dbReference type="SUPFAM" id="SSF103088">
    <property type="entry name" value="OmpA-like"/>
    <property type="match status" value="1"/>
</dbReference>
<feature type="domain" description="OmpA-like" evidence="10">
    <location>
        <begin position="143"/>
        <end position="263"/>
    </location>
</feature>
<dbReference type="InterPro" id="IPR050330">
    <property type="entry name" value="Bact_OuterMem_StrucFunc"/>
</dbReference>
<protein>
    <submittedName>
        <fullName evidence="11">Chemotaxis protein MotB</fullName>
    </submittedName>
</protein>
<dbReference type="PANTHER" id="PTHR30329:SF21">
    <property type="entry name" value="LIPOPROTEIN YIAD-RELATED"/>
    <property type="match status" value="1"/>
</dbReference>
<sequence length="308" mass="33859">MSKDGGHGPTIVKRSSRHKHERHGGAWKIAFADFTLALMALFMVLWIVNATPEKTRQRVAAKLTGHPFFKGGVGIFEQRSERRKISLLDTMPQSRVKASDGPGRDASIESLAARKRLARRLQAKAKALDMVRNVALAVTDDGIRITIHDTDDKGMFARRSDELNEPFVQLLRGLAPMLAMVPNKLVVVGHTDATRYAGESAFANNWSLSSRRALRARQVMLDGGLNESQLFQVSGMGDSTPAVPDNPEHGSNRRVELLLLTKEAETTWRRMFRSHGFGAERSPDGAGVRVTAAQADHESPQSSDTSAN</sequence>
<feature type="transmembrane region" description="Helical" evidence="9">
    <location>
        <begin position="26"/>
        <end position="48"/>
    </location>
</feature>
<dbReference type="Pfam" id="PF13677">
    <property type="entry name" value="MotB_plug"/>
    <property type="match status" value="1"/>
</dbReference>
<accession>A0AAJ4ZB69</accession>
<gene>
    <name evidence="11" type="primary">motB_2</name>
    <name evidence="11" type="ORF">NCTC13159_01594</name>
</gene>
<evidence type="ECO:0000259" key="10">
    <source>
        <dbReference type="PROSITE" id="PS51123"/>
    </source>
</evidence>
<reference evidence="11 12" key="1">
    <citation type="submission" date="2018-06" db="EMBL/GenBank/DDBJ databases">
        <authorList>
            <consortium name="Pathogen Informatics"/>
            <person name="Doyle S."/>
        </authorList>
    </citation>
    <scope>NUCLEOTIDE SEQUENCE [LARGE SCALE GENOMIC DNA]</scope>
    <source>
        <strain evidence="11 12">NCTC13159</strain>
    </source>
</reference>
<evidence type="ECO:0000313" key="12">
    <source>
        <dbReference type="Proteomes" id="UP000254589"/>
    </source>
</evidence>
<name>A0AAJ4ZB69_PANPU</name>
<evidence type="ECO:0000256" key="5">
    <source>
        <dbReference type="ARBA" id="ARBA00022989"/>
    </source>
</evidence>
<feature type="region of interest" description="Disordered" evidence="8">
    <location>
        <begin position="275"/>
        <end position="308"/>
    </location>
</feature>
<evidence type="ECO:0000313" key="11">
    <source>
        <dbReference type="EMBL" id="SUA90115.1"/>
    </source>
</evidence>
<comment type="caution">
    <text evidence="11">The sequence shown here is derived from an EMBL/GenBank/DDBJ whole genome shotgun (WGS) entry which is preliminary data.</text>
</comment>